<dbReference type="InterPro" id="IPR012438">
    <property type="entry name" value="DUF1639"/>
</dbReference>
<sequence>MSSSLEQEIFLQWGNKKRLRCLRAKAKKISRSKNSSRFLGQDTVLLQSSRFSRGSEGAILRSGLPDRRRPSPEKEERYYTTRGVVDNIGKDCLDGNINGEDSNNKEESMWPKLFITLSNKEKEEDFMAMKGCKPSHRPKKRAKLIQRSLLKSVLKILQLSVYSFENNVLSDFKQLVSPGTWLADLCPDRYDVRVKKSSKKRRARGLKAMGNMETDSD</sequence>
<accession>Q9SRW5</accession>
<dbReference type="PANTHER" id="PTHR33130:SF42">
    <property type="entry name" value="O-ACYLTRANSFERASE, PUTATIVE (DUF1639)-RELATED"/>
    <property type="match status" value="1"/>
</dbReference>
<feature type="compositionally biased region" description="Basic and acidic residues" evidence="1">
    <location>
        <begin position="64"/>
        <end position="77"/>
    </location>
</feature>
<organism evidence="2">
    <name type="scientific">Arabidopsis thaliana</name>
    <name type="common">Mouse-ear cress</name>
    <dbReference type="NCBI Taxonomy" id="3702"/>
    <lineage>
        <taxon>Eukaryota</taxon>
        <taxon>Viridiplantae</taxon>
        <taxon>Streptophyta</taxon>
        <taxon>Embryophyta</taxon>
        <taxon>Tracheophyta</taxon>
        <taxon>Spermatophyta</taxon>
        <taxon>Magnoliopsida</taxon>
        <taxon>eudicotyledons</taxon>
        <taxon>Gunneridae</taxon>
        <taxon>Pentapetalae</taxon>
        <taxon>rosids</taxon>
        <taxon>malvids</taxon>
        <taxon>Brassicales</taxon>
        <taxon>Brassicaceae</taxon>
        <taxon>Camelineae</taxon>
        <taxon>Arabidopsis</taxon>
    </lineage>
</organism>
<name>Q9SRW5_ARATH</name>
<dbReference type="ExpressionAtlas" id="Q9SRW5">
    <property type="expression patterns" value="baseline and differential"/>
</dbReference>
<feature type="region of interest" description="Disordered" evidence="1">
    <location>
        <begin position="197"/>
        <end position="217"/>
    </location>
</feature>
<feature type="region of interest" description="Disordered" evidence="1">
    <location>
        <begin position="57"/>
        <end position="77"/>
    </location>
</feature>
<reference evidence="2" key="2">
    <citation type="submission" date="2001-01" db="EMBL/GenBank/DDBJ databases">
        <title>Arabidopsis thaliana chromosome III BAC F20H23 genomic sequence.</title>
        <authorList>
            <person name="Lin X."/>
            <person name="Kaul S."/>
            <person name="Town C.D."/>
            <person name="Benito M.-I."/>
            <person name="Creasy T.H."/>
            <person name="Haas B."/>
            <person name="Ronning C.M."/>
            <person name="Koo H."/>
            <person name="Fujii C.Y."/>
            <person name="Utterback T.R."/>
            <person name="Barnstead M.E."/>
            <person name="Bowman C.L."/>
            <person name="White O."/>
            <person name="Nierman W.C."/>
            <person name="Fraser C.M."/>
        </authorList>
    </citation>
    <scope>NUCLEOTIDE SEQUENCE</scope>
</reference>
<dbReference type="AlphaFoldDB" id="Q9SRW5"/>
<reference key="1">
    <citation type="journal article" date="2000" name="Nature">
        <title>Sequence and analysis of chromosome 3 of the plant Arabidopsis thaliana.</title>
        <authorList>
            <consortium name="European Union Chromosome 3 Arabidopsis Sequencing Consortium"/>
            <consortium name="Institute for Genomic Research"/>
            <consortium name="Kazusa DNA Research Institute"/>
            <person name="Salanoubat M."/>
            <person name="Lemcke K."/>
            <person name="Rieger M."/>
            <person name="Ansorge W."/>
            <person name="Unseld M."/>
            <person name="Fartmann B."/>
            <person name="Valle G."/>
            <person name="Blocker H."/>
            <person name="Perez-Alonso M."/>
            <person name="Obermaier B."/>
            <person name="Delseny M."/>
            <person name="Boutry M."/>
            <person name="Grivell L.A."/>
            <person name="Mache R."/>
            <person name="Puigdomenech P."/>
            <person name="De Simone V."/>
            <person name="Choisne N."/>
            <person name="Artiguenave F."/>
            <person name="Robert C."/>
            <person name="Brottier P."/>
            <person name="Wincker P."/>
            <person name="Cattolico L."/>
            <person name="Weissenbach J."/>
            <person name="Saurin W."/>
            <person name="Quetier F."/>
            <person name="Schafer M."/>
            <person name="Muller-Auer S."/>
            <person name="Gabel C."/>
            <person name="Fuchs M."/>
            <person name="Benes V."/>
            <person name="Wurmbach E."/>
            <person name="Drzonek H."/>
            <person name="Erfle H."/>
            <person name="Jordan N."/>
            <person name="Bangert S."/>
            <person name="Wiedelmann R."/>
            <person name="Kranz H."/>
            <person name="Voss H."/>
            <person name="Holland R."/>
            <person name="Brandt P."/>
            <person name="Nyakatura G."/>
            <person name="Vezzi A."/>
            <person name="D'Angelo M."/>
            <person name="Pallavicini A."/>
            <person name="Toppo S."/>
            <person name="Simionati B."/>
            <person name="Conrad A."/>
            <person name="Hornischer K."/>
            <person name="Kauer G."/>
            <person name="Lohnert T.H."/>
            <person name="Nordsiek G."/>
            <person name="Reichelt J."/>
            <person name="Scharfe M."/>
            <person name="Schon O."/>
            <person name="Bargues M."/>
            <person name="Terol J."/>
            <person name="Climent J."/>
            <person name="Navarro P."/>
            <person name="Collado C."/>
            <person name="Perez-Perez A."/>
            <person name="Ottenwalder B."/>
            <person name="Duchemin D."/>
            <person name="Cooke R."/>
            <person name="Laudie M."/>
            <person name="Berger-Llauro C."/>
            <person name="Purnelle B."/>
            <person name="Masuy D."/>
            <person name="de Haan M."/>
            <person name="Maarse A.C."/>
            <person name="Alcaraz J.P."/>
            <person name="Cottet A."/>
            <person name="Casacuberta E."/>
            <person name="Monfort A."/>
            <person name="Argiriou A."/>
            <person name="flores M."/>
            <person name="Liguori R."/>
            <person name="Vitale D."/>
            <person name="Mannhaupt G."/>
            <person name="Haase D."/>
            <person name="Schoof H."/>
            <person name="Rudd S."/>
            <person name="Zaccaria P."/>
            <person name="Mewes H.W."/>
            <person name="Mayer K.F."/>
            <person name="Kaul S."/>
            <person name="Town C.D."/>
            <person name="Koo H.L."/>
            <person name="Tallon L.J."/>
            <person name="Jenkins J."/>
            <person name="Rooney T."/>
            <person name="Rizzo M."/>
            <person name="Walts A."/>
            <person name="Utterback T."/>
            <person name="Fujii C.Y."/>
            <person name="Shea T.P."/>
            <person name="Creasy T.H."/>
            <person name="Haas B."/>
            <person name="Maiti R."/>
            <person name="Wu D."/>
            <person name="Peterson J."/>
            <person name="Van Aken S."/>
            <person name="Pai G."/>
            <person name="Militscher J."/>
            <person name="Sellers P."/>
            <person name="Gill J.E."/>
            <person name="Feldblyum T.V."/>
            <person name="Preuss D."/>
            <person name="Lin X."/>
            <person name="Nierman W.C."/>
            <person name="Salzberg S.L."/>
            <person name="White O."/>
            <person name="Venter J.C."/>
            <person name="Fraser C.M."/>
            <person name="Kaneko T."/>
            <person name="Nakamura Y."/>
            <person name="Sato S."/>
            <person name="Kato T."/>
            <person name="Asamizu E."/>
            <person name="Sasamoto S."/>
            <person name="Kimura T."/>
            <person name="Idesawa K."/>
            <person name="Kawashima K."/>
            <person name="Kishida Y."/>
            <person name="Kiyokawa C."/>
            <person name="Kohara M."/>
            <person name="Matsumoto M."/>
            <person name="Matsuno A."/>
            <person name="Muraki A."/>
            <person name="Nakayama S."/>
            <person name="Nakazaki N."/>
            <person name="Shinpo S."/>
            <person name="Takeuchi C."/>
            <person name="Wada T."/>
            <person name="Watanabe A."/>
            <person name="Yamada M."/>
            <person name="Yasuda M."/>
            <person name="Tabata S."/>
        </authorList>
    </citation>
    <scope>NUCLEOTIDE SEQUENCE [LARGE SCALE GENOMIC DNA]</scope>
    <source>
        <strain>cv. Columbia</strain>
    </source>
</reference>
<proteinExistence type="predicted"/>
<dbReference type="Pfam" id="PF07797">
    <property type="entry name" value="DUF1639"/>
    <property type="match status" value="1"/>
</dbReference>
<evidence type="ECO:0000313" key="2">
    <source>
        <dbReference type="EMBL" id="AAF00630.1"/>
    </source>
</evidence>
<protein>
    <submittedName>
        <fullName evidence="2">F20H23.7 protein</fullName>
    </submittedName>
</protein>
<dbReference type="EMBL" id="AC009540">
    <property type="protein sequence ID" value="AAF00630.1"/>
    <property type="molecule type" value="Genomic_DNA"/>
</dbReference>
<dbReference type="PANTHER" id="PTHR33130">
    <property type="entry name" value="PUTATIVE (DUF1639)-RELATED"/>
    <property type="match status" value="1"/>
</dbReference>
<gene>
    <name evidence="2" type="primary">F20H23.7</name>
</gene>
<evidence type="ECO:0000256" key="1">
    <source>
        <dbReference type="SAM" id="MobiDB-lite"/>
    </source>
</evidence>